<dbReference type="EMBL" id="BAAAHH010000001">
    <property type="protein sequence ID" value="GAA0936258.1"/>
    <property type="molecule type" value="Genomic_DNA"/>
</dbReference>
<sequence>MKVAGHPTRVSALAQMLTLQSASAQQHYLVEGPGEAELTTNRDLYLHVLKSGRDARAASWSLSAFLRSLWKTSTALRERSSLSPDEVAALFSAAGSTPPPPFDPAWSGKDLGLAGDPASYADWERVLLAQVADLEDFVSHPQSAAGTGVEAPRPPGSGARPTPAVWRNFDPASYCECAVAGAFGGWHRADGARVPRPGAPDHSPVRDLAEIGWLELSRLIVCGQIFE</sequence>
<dbReference type="RefSeq" id="WP_344235609.1">
    <property type="nucleotide sequence ID" value="NZ_BAAAHH010000001.1"/>
</dbReference>
<accession>A0ABN1Q142</accession>
<protein>
    <submittedName>
        <fullName evidence="1">Uncharacterized protein</fullName>
    </submittedName>
</protein>
<evidence type="ECO:0000313" key="1">
    <source>
        <dbReference type="EMBL" id="GAA0936258.1"/>
    </source>
</evidence>
<evidence type="ECO:0000313" key="2">
    <source>
        <dbReference type="Proteomes" id="UP001500665"/>
    </source>
</evidence>
<reference evidence="1 2" key="1">
    <citation type="journal article" date="2019" name="Int. J. Syst. Evol. Microbiol.">
        <title>The Global Catalogue of Microorganisms (GCM) 10K type strain sequencing project: providing services to taxonomists for standard genome sequencing and annotation.</title>
        <authorList>
            <consortium name="The Broad Institute Genomics Platform"/>
            <consortium name="The Broad Institute Genome Sequencing Center for Infectious Disease"/>
            <person name="Wu L."/>
            <person name="Ma J."/>
        </authorList>
    </citation>
    <scope>NUCLEOTIDE SEQUENCE [LARGE SCALE GENOMIC DNA]</scope>
    <source>
        <strain evidence="1 2">JCM 10696</strain>
    </source>
</reference>
<proteinExistence type="predicted"/>
<dbReference type="Proteomes" id="UP001500665">
    <property type="component" value="Unassembled WGS sequence"/>
</dbReference>
<keyword evidence="2" id="KW-1185">Reference proteome</keyword>
<comment type="caution">
    <text evidence="1">The sequence shown here is derived from an EMBL/GenBank/DDBJ whole genome shotgun (WGS) entry which is preliminary data.</text>
</comment>
<name>A0ABN1Q142_9ACTN</name>
<organism evidence="1 2">
    <name type="scientific">Actinocorallia libanotica</name>
    <dbReference type="NCBI Taxonomy" id="46162"/>
    <lineage>
        <taxon>Bacteria</taxon>
        <taxon>Bacillati</taxon>
        <taxon>Actinomycetota</taxon>
        <taxon>Actinomycetes</taxon>
        <taxon>Streptosporangiales</taxon>
        <taxon>Thermomonosporaceae</taxon>
        <taxon>Actinocorallia</taxon>
    </lineage>
</organism>
<gene>
    <name evidence="1" type="ORF">GCM10009550_01910</name>
</gene>